<evidence type="ECO:0000313" key="1">
    <source>
        <dbReference type="EMBL" id="MDZ5660496.1"/>
    </source>
</evidence>
<dbReference type="Proteomes" id="UP001291999">
    <property type="component" value="Unassembled WGS sequence"/>
</dbReference>
<protein>
    <submittedName>
        <fullName evidence="1">Uncharacterized protein</fullName>
    </submittedName>
</protein>
<organism evidence="1 2">
    <name type="scientific">Nocardioides renjunii</name>
    <dbReference type="NCBI Taxonomy" id="3095075"/>
    <lineage>
        <taxon>Bacteria</taxon>
        <taxon>Bacillati</taxon>
        <taxon>Actinomycetota</taxon>
        <taxon>Actinomycetes</taxon>
        <taxon>Propionibacteriales</taxon>
        <taxon>Nocardioidaceae</taxon>
        <taxon>Nocardioides</taxon>
    </lineage>
</organism>
<dbReference type="RefSeq" id="WP_322423003.1">
    <property type="nucleotide sequence ID" value="NZ_JAXQPW010000001.1"/>
</dbReference>
<keyword evidence="2" id="KW-1185">Reference proteome</keyword>
<sequence>MSSRRSIRRPLVALLVGVLVGGGLMAVTPAGAEVSNAVATNWNKIWNKELKPQADQRYYTKKKSNKRYYTKSDSDAKYQAAGSGYTKAESDTKYQPKGNYALTGSSYTKAESDAKYAPYPKVFRGVWAFSSSSNTEASFTEITYPELSAEPTAHFIPLGGVVPAGCGGTPAAPTASAGHLCVFQASDNNMGTVTLTRATFGTGPVGGTFGAVLWAFSSSATYGYTTGTFAVSPLALAVPGRTSPSTDADGTAGRP</sequence>
<dbReference type="EMBL" id="JAXQPW010000001">
    <property type="protein sequence ID" value="MDZ5660496.1"/>
    <property type="molecule type" value="Genomic_DNA"/>
</dbReference>
<name>A0ABU5K6J0_9ACTN</name>
<reference evidence="1 2" key="1">
    <citation type="submission" date="2023-11" db="EMBL/GenBank/DDBJ databases">
        <title>Novel species in genus Nocardioides.</title>
        <authorList>
            <person name="Zhou H."/>
        </authorList>
    </citation>
    <scope>NUCLEOTIDE SEQUENCE [LARGE SCALE GENOMIC DNA]</scope>
    <source>
        <strain evidence="1 2">S-58</strain>
    </source>
</reference>
<evidence type="ECO:0000313" key="2">
    <source>
        <dbReference type="Proteomes" id="UP001291999"/>
    </source>
</evidence>
<proteinExistence type="predicted"/>
<accession>A0ABU5K6J0</accession>
<comment type="caution">
    <text evidence="1">The sequence shown here is derived from an EMBL/GenBank/DDBJ whole genome shotgun (WGS) entry which is preliminary data.</text>
</comment>
<gene>
    <name evidence="1" type="ORF">SFC79_01860</name>
</gene>